<evidence type="ECO:0000313" key="3">
    <source>
        <dbReference type="Proteomes" id="UP000229924"/>
    </source>
</evidence>
<feature type="transmembrane region" description="Helical" evidence="1">
    <location>
        <begin position="46"/>
        <end position="69"/>
    </location>
</feature>
<dbReference type="EMBL" id="PFIK01000029">
    <property type="protein sequence ID" value="PIX30122.1"/>
    <property type="molecule type" value="Genomic_DNA"/>
</dbReference>
<dbReference type="SUPFAM" id="SSF54523">
    <property type="entry name" value="Pili subunits"/>
    <property type="match status" value="1"/>
</dbReference>
<sequence>APSPVRGRFLFLILIFPSICNIIAASSERAQSDSEREASQLKKHGFTLIELLVVIAVVMILAGIICSVVSRTYMKAHSLSCQSNQKALVLGFKAYTEDYDGCAMPSSSVRPDLFLMATPGLKDKTLDLLQCPSARSRESEAPIAAYSKPNSREIVSIWPSYAFNGNLLGTDLKRVSGYGKTDPARSYDQVLVFVDSNLPSGIIREVTDLCPVEGKGAAWSPDFRTGGDMEDHGVNVSFLDGSAKWFSTTGAELGMRAVYAKSIPPIILRPGQPVVERPPKPQPQPTITLKVTLPPGATIEDIKIEPEPQPAK</sequence>
<comment type="caution">
    <text evidence="2">The sequence shown here is derived from an EMBL/GenBank/DDBJ whole genome shotgun (WGS) entry which is preliminary data.</text>
</comment>
<protein>
    <recommendedName>
        <fullName evidence="4">Type II secretion system protein GspG C-terminal domain-containing protein</fullName>
    </recommendedName>
</protein>
<dbReference type="Gene3D" id="3.30.700.10">
    <property type="entry name" value="Glycoprotein, Type 4 Pilin"/>
    <property type="match status" value="1"/>
</dbReference>
<dbReference type="Proteomes" id="UP000229924">
    <property type="component" value="Unassembled WGS sequence"/>
</dbReference>
<keyword evidence="1" id="KW-1133">Transmembrane helix</keyword>
<accession>A0A2M7K1H9</accession>
<feature type="non-terminal residue" evidence="2">
    <location>
        <position position="1"/>
    </location>
</feature>
<reference evidence="3" key="1">
    <citation type="submission" date="2017-09" db="EMBL/GenBank/DDBJ databases">
        <title>Depth-based differentiation of microbial function through sediment-hosted aquifers and enrichment of novel symbionts in the deep terrestrial subsurface.</title>
        <authorList>
            <person name="Probst A.J."/>
            <person name="Ladd B."/>
            <person name="Jarett J.K."/>
            <person name="Geller-Mcgrath D.E."/>
            <person name="Sieber C.M.K."/>
            <person name="Emerson J.B."/>
            <person name="Anantharaman K."/>
            <person name="Thomas B.C."/>
            <person name="Malmstrom R."/>
            <person name="Stieglmeier M."/>
            <person name="Klingl A."/>
            <person name="Woyke T."/>
            <person name="Ryan C.M."/>
            <person name="Banfield J.F."/>
        </authorList>
    </citation>
    <scope>NUCLEOTIDE SEQUENCE [LARGE SCALE GENOMIC DNA]</scope>
</reference>
<dbReference type="AlphaFoldDB" id="A0A2M7K1H9"/>
<proteinExistence type="predicted"/>
<dbReference type="InterPro" id="IPR045584">
    <property type="entry name" value="Pilin-like"/>
</dbReference>
<keyword evidence="1" id="KW-0472">Membrane</keyword>
<dbReference type="InterPro" id="IPR012902">
    <property type="entry name" value="N_methyl_site"/>
</dbReference>
<gene>
    <name evidence="2" type="ORF">COZ63_01405</name>
</gene>
<dbReference type="PANTHER" id="PTHR30093">
    <property type="entry name" value="GENERAL SECRETION PATHWAY PROTEIN G"/>
    <property type="match status" value="1"/>
</dbReference>
<keyword evidence="1" id="KW-0812">Transmembrane</keyword>
<dbReference type="Pfam" id="PF07963">
    <property type="entry name" value="N_methyl"/>
    <property type="match status" value="1"/>
</dbReference>
<dbReference type="PROSITE" id="PS00409">
    <property type="entry name" value="PROKAR_NTER_METHYL"/>
    <property type="match status" value="1"/>
</dbReference>
<feature type="transmembrane region" description="Helical" evidence="1">
    <location>
        <begin position="9"/>
        <end position="26"/>
    </location>
</feature>
<evidence type="ECO:0008006" key="4">
    <source>
        <dbReference type="Google" id="ProtNLM"/>
    </source>
</evidence>
<evidence type="ECO:0000256" key="1">
    <source>
        <dbReference type="SAM" id="Phobius"/>
    </source>
</evidence>
<name>A0A2M7K1H9_9BACT</name>
<dbReference type="NCBIfam" id="TIGR02532">
    <property type="entry name" value="IV_pilin_GFxxxE"/>
    <property type="match status" value="1"/>
</dbReference>
<evidence type="ECO:0000313" key="2">
    <source>
        <dbReference type="EMBL" id="PIX30122.1"/>
    </source>
</evidence>
<organism evidence="2 3">
    <name type="scientific">Candidatus Berkelbacteria bacterium CG_4_8_14_3_um_filter_42_13</name>
    <dbReference type="NCBI Taxonomy" id="1974505"/>
    <lineage>
        <taxon>Bacteria</taxon>
        <taxon>Candidatus Berkelbacteria</taxon>
    </lineage>
</organism>